<dbReference type="Gene3D" id="3.80.30.20">
    <property type="entry name" value="tm_1862 like domain"/>
    <property type="match status" value="1"/>
</dbReference>
<dbReference type="InterPro" id="IPR006638">
    <property type="entry name" value="Elp3/MiaA/NifB-like_rSAM"/>
</dbReference>
<dbReference type="InterPro" id="IPR023404">
    <property type="entry name" value="rSAM_horseshoe"/>
</dbReference>
<dbReference type="InterPro" id="IPR025288">
    <property type="entry name" value="DUF4080"/>
</dbReference>
<dbReference type="GO" id="GO:0003824">
    <property type="term" value="F:catalytic activity"/>
    <property type="evidence" value="ECO:0007669"/>
    <property type="project" value="InterPro"/>
</dbReference>
<dbReference type="InterPro" id="IPR006158">
    <property type="entry name" value="Cobalamin-bd"/>
</dbReference>
<protein>
    <submittedName>
        <fullName evidence="8">B12-binding domain-containing radical SAM protein</fullName>
    </submittedName>
</protein>
<evidence type="ECO:0000259" key="7">
    <source>
        <dbReference type="PROSITE" id="PS51918"/>
    </source>
</evidence>
<dbReference type="SUPFAM" id="SSF102114">
    <property type="entry name" value="Radical SAM enzymes"/>
    <property type="match status" value="1"/>
</dbReference>
<dbReference type="Gene3D" id="3.40.50.280">
    <property type="entry name" value="Cobalamin-binding domain"/>
    <property type="match status" value="1"/>
</dbReference>
<dbReference type="InterPro" id="IPR007197">
    <property type="entry name" value="rSAM"/>
</dbReference>
<keyword evidence="5" id="KW-0411">Iron-sulfur</keyword>
<evidence type="ECO:0000313" key="8">
    <source>
        <dbReference type="EMBL" id="RDH80755.1"/>
    </source>
</evidence>
<keyword evidence="2" id="KW-0949">S-adenosyl-L-methionine</keyword>
<dbReference type="SMART" id="SM00729">
    <property type="entry name" value="Elp3"/>
    <property type="match status" value="1"/>
</dbReference>
<dbReference type="SFLD" id="SFLDG01082">
    <property type="entry name" value="B12-binding_domain_containing"/>
    <property type="match status" value="1"/>
</dbReference>
<comment type="caution">
    <text evidence="8">The sequence shown here is derived from an EMBL/GenBank/DDBJ whole genome shotgun (WGS) entry which is preliminary data.</text>
</comment>
<dbReference type="SFLD" id="SFLDS00029">
    <property type="entry name" value="Radical_SAM"/>
    <property type="match status" value="1"/>
</dbReference>
<dbReference type="PROSITE" id="PS51918">
    <property type="entry name" value="RADICAL_SAM"/>
    <property type="match status" value="1"/>
</dbReference>
<keyword evidence="3" id="KW-0479">Metal-binding</keyword>
<evidence type="ECO:0000256" key="1">
    <source>
        <dbReference type="ARBA" id="ARBA00001966"/>
    </source>
</evidence>
<dbReference type="GO" id="GO:0031419">
    <property type="term" value="F:cobalamin binding"/>
    <property type="evidence" value="ECO:0007669"/>
    <property type="project" value="InterPro"/>
</dbReference>
<dbReference type="InterPro" id="IPR051198">
    <property type="entry name" value="BchE-like"/>
</dbReference>
<dbReference type="InterPro" id="IPR058240">
    <property type="entry name" value="rSAM_sf"/>
</dbReference>
<comment type="cofactor">
    <cofactor evidence="1">
        <name>[4Fe-4S] cluster</name>
        <dbReference type="ChEBI" id="CHEBI:49883"/>
    </cofactor>
</comment>
<name>A0A370D6X3_9GAMM</name>
<dbReference type="Pfam" id="PF02310">
    <property type="entry name" value="B12-binding"/>
    <property type="match status" value="1"/>
</dbReference>
<feature type="domain" description="B12-binding" evidence="6">
    <location>
        <begin position="2"/>
        <end position="134"/>
    </location>
</feature>
<feature type="domain" description="Radical SAM core" evidence="7">
    <location>
        <begin position="159"/>
        <end position="392"/>
    </location>
</feature>
<evidence type="ECO:0000256" key="5">
    <source>
        <dbReference type="ARBA" id="ARBA00023014"/>
    </source>
</evidence>
<evidence type="ECO:0000256" key="3">
    <source>
        <dbReference type="ARBA" id="ARBA00022723"/>
    </source>
</evidence>
<reference evidence="8 9" key="1">
    <citation type="journal article" date="2018" name="ISME J.">
        <title>Endosymbiont genomes yield clues of tubeworm success.</title>
        <authorList>
            <person name="Li Y."/>
            <person name="Liles M.R."/>
            <person name="Halanych K.M."/>
        </authorList>
    </citation>
    <scope>NUCLEOTIDE SEQUENCE [LARGE SCALE GENOMIC DNA]</scope>
    <source>
        <strain evidence="8">A1464</strain>
    </source>
</reference>
<dbReference type="CDD" id="cd01335">
    <property type="entry name" value="Radical_SAM"/>
    <property type="match status" value="1"/>
</dbReference>
<dbReference type="PANTHER" id="PTHR43409:SF16">
    <property type="entry name" value="SLR0320 PROTEIN"/>
    <property type="match status" value="1"/>
</dbReference>
<dbReference type="GO" id="GO:0046872">
    <property type="term" value="F:metal ion binding"/>
    <property type="evidence" value="ECO:0007669"/>
    <property type="project" value="UniProtKB-KW"/>
</dbReference>
<proteinExistence type="predicted"/>
<dbReference type="Proteomes" id="UP000254266">
    <property type="component" value="Unassembled WGS sequence"/>
</dbReference>
<dbReference type="EMBL" id="QFXC01000014">
    <property type="protein sequence ID" value="RDH80755.1"/>
    <property type="molecule type" value="Genomic_DNA"/>
</dbReference>
<keyword evidence="9" id="KW-1185">Reference proteome</keyword>
<dbReference type="PROSITE" id="PS51332">
    <property type="entry name" value="B12_BINDING"/>
    <property type="match status" value="1"/>
</dbReference>
<dbReference type="AlphaFoldDB" id="A0A370D6X3"/>
<evidence type="ECO:0000256" key="2">
    <source>
        <dbReference type="ARBA" id="ARBA00022691"/>
    </source>
</evidence>
<accession>A0A370D6X3</accession>
<dbReference type="GO" id="GO:0005829">
    <property type="term" value="C:cytosol"/>
    <property type="evidence" value="ECO:0007669"/>
    <property type="project" value="TreeGrafter"/>
</dbReference>
<evidence type="ECO:0000313" key="9">
    <source>
        <dbReference type="Proteomes" id="UP000254266"/>
    </source>
</evidence>
<dbReference type="CDD" id="cd02068">
    <property type="entry name" value="radical_SAM_B12_BD"/>
    <property type="match status" value="1"/>
</dbReference>
<evidence type="ECO:0000256" key="4">
    <source>
        <dbReference type="ARBA" id="ARBA00023004"/>
    </source>
</evidence>
<dbReference type="GO" id="GO:0051536">
    <property type="term" value="F:iron-sulfur cluster binding"/>
    <property type="evidence" value="ECO:0007669"/>
    <property type="project" value="UniProtKB-KW"/>
</dbReference>
<keyword evidence="4" id="KW-0408">Iron</keyword>
<dbReference type="Pfam" id="PF04055">
    <property type="entry name" value="Radical_SAM"/>
    <property type="match status" value="1"/>
</dbReference>
<evidence type="ECO:0000259" key="6">
    <source>
        <dbReference type="PROSITE" id="PS51332"/>
    </source>
</evidence>
<dbReference type="PANTHER" id="PTHR43409">
    <property type="entry name" value="ANAEROBIC MAGNESIUM-PROTOPORPHYRIN IX MONOMETHYL ESTER CYCLASE-RELATED"/>
    <property type="match status" value="1"/>
</dbReference>
<organism evidence="8 9">
    <name type="scientific">endosymbiont of Galathealinum brachiosum</name>
    <dbReference type="NCBI Taxonomy" id="2200906"/>
    <lineage>
        <taxon>Bacteria</taxon>
        <taxon>Pseudomonadati</taxon>
        <taxon>Pseudomonadota</taxon>
        <taxon>Gammaproteobacteria</taxon>
        <taxon>sulfur-oxidizing symbionts</taxon>
    </lineage>
</organism>
<gene>
    <name evidence="8" type="ORF">DIZ80_17160</name>
</gene>
<dbReference type="Pfam" id="PF13311">
    <property type="entry name" value="DUF4080"/>
    <property type="match status" value="1"/>
</dbReference>
<sequence length="505" mass="58139">MSQITLTTLNARYIHASMGLRYLYANMGDLQPVTKLVEFNINTRVMDIAESLLLDEPEIIGIGVYIWNANESLELVKLLKTISPETIIVLGGPEVSYEFEQQELVSCADYLITGQADLAFKELCSDLKNNKKPVNKIIHPLPLELSEIELPYAHYNDEDVANRVIYVEASRGCPFKCEFCLSSLDKTVYPFDLDIFLTEMEKLYQRGVRHFKFVDRTFNLKADTSIRIMEFFLNKMNSENNNLFLHFELIPDHLPEKLKKTISRFPEGSLQFEIGIQSLNPEVQMTISRKQNTQKVKDNLSWIRNHSNAHIHADLIIGLPGESIDSFATGLNQLYDFNPHEIQVGILKRLKGTPIIRHSIDYDMRYNPLPPFNIVSNNLISFMDMQRLSRYARYWDLIINSGRFKHTKKVILEGNSFYNFLNLSDWIFGTTGQTHKISLERLYSLLYNGLINGLEFDEKRVTDALLSDYDISGIKGYPKFLANSNNDAEVKKIKSSQRQVRHSGL</sequence>